<feature type="compositionally biased region" description="Low complexity" evidence="1">
    <location>
        <begin position="147"/>
        <end position="156"/>
    </location>
</feature>
<proteinExistence type="predicted"/>
<feature type="domain" description="DUF7924" evidence="2">
    <location>
        <begin position="222"/>
        <end position="445"/>
    </location>
</feature>
<keyword evidence="4" id="KW-1185">Reference proteome</keyword>
<feature type="compositionally biased region" description="Polar residues" evidence="1">
    <location>
        <begin position="481"/>
        <end position="491"/>
    </location>
</feature>
<accession>A0A6A6F2C2</accession>
<dbReference type="PANTHER" id="PTHR42470:SF2">
    <property type="match status" value="1"/>
</dbReference>
<feature type="region of interest" description="Disordered" evidence="1">
    <location>
        <begin position="481"/>
        <end position="533"/>
    </location>
</feature>
<feature type="region of interest" description="Disordered" evidence="1">
    <location>
        <begin position="1"/>
        <end position="100"/>
    </location>
</feature>
<feature type="compositionally biased region" description="Basic residues" evidence="1">
    <location>
        <begin position="19"/>
        <end position="34"/>
    </location>
</feature>
<protein>
    <recommendedName>
        <fullName evidence="2">DUF7924 domain-containing protein</fullName>
    </recommendedName>
</protein>
<feature type="compositionally biased region" description="Low complexity" evidence="1">
    <location>
        <begin position="492"/>
        <end position="502"/>
    </location>
</feature>
<dbReference type="PANTHER" id="PTHR42470">
    <property type="entry name" value="VAST DOMAIN-CONTAINING PROTEIN"/>
    <property type="match status" value="1"/>
</dbReference>
<evidence type="ECO:0000259" key="2">
    <source>
        <dbReference type="Pfam" id="PF25545"/>
    </source>
</evidence>
<feature type="compositionally biased region" description="Polar residues" evidence="1">
    <location>
        <begin position="1"/>
        <end position="11"/>
    </location>
</feature>
<reference evidence="3" key="1">
    <citation type="journal article" date="2020" name="Stud. Mycol.">
        <title>101 Dothideomycetes genomes: a test case for predicting lifestyles and emergence of pathogens.</title>
        <authorList>
            <person name="Haridas S."/>
            <person name="Albert R."/>
            <person name="Binder M."/>
            <person name="Bloem J."/>
            <person name="Labutti K."/>
            <person name="Salamov A."/>
            <person name="Andreopoulos B."/>
            <person name="Baker S."/>
            <person name="Barry K."/>
            <person name="Bills G."/>
            <person name="Bluhm B."/>
            <person name="Cannon C."/>
            <person name="Castanera R."/>
            <person name="Culley D."/>
            <person name="Daum C."/>
            <person name="Ezra D."/>
            <person name="Gonzalez J."/>
            <person name="Henrissat B."/>
            <person name="Kuo A."/>
            <person name="Liang C."/>
            <person name="Lipzen A."/>
            <person name="Lutzoni F."/>
            <person name="Magnuson J."/>
            <person name="Mondo S."/>
            <person name="Nolan M."/>
            <person name="Ohm R."/>
            <person name="Pangilinan J."/>
            <person name="Park H.-J."/>
            <person name="Ramirez L."/>
            <person name="Alfaro M."/>
            <person name="Sun H."/>
            <person name="Tritt A."/>
            <person name="Yoshinaga Y."/>
            <person name="Zwiers L.-H."/>
            <person name="Turgeon B."/>
            <person name="Goodwin S."/>
            <person name="Spatafora J."/>
            <person name="Crous P."/>
            <person name="Grigoriev I."/>
        </authorList>
    </citation>
    <scope>NUCLEOTIDE SEQUENCE</scope>
    <source>
        <strain evidence="3">SCOH1-5</strain>
    </source>
</reference>
<dbReference type="AlphaFoldDB" id="A0A6A6F2C2"/>
<organism evidence="3 4">
    <name type="scientific">Cercospora zeae-maydis SCOH1-5</name>
    <dbReference type="NCBI Taxonomy" id="717836"/>
    <lineage>
        <taxon>Eukaryota</taxon>
        <taxon>Fungi</taxon>
        <taxon>Dikarya</taxon>
        <taxon>Ascomycota</taxon>
        <taxon>Pezizomycotina</taxon>
        <taxon>Dothideomycetes</taxon>
        <taxon>Dothideomycetidae</taxon>
        <taxon>Mycosphaerellales</taxon>
        <taxon>Mycosphaerellaceae</taxon>
        <taxon>Cercospora</taxon>
    </lineage>
</organism>
<evidence type="ECO:0000256" key="1">
    <source>
        <dbReference type="SAM" id="MobiDB-lite"/>
    </source>
</evidence>
<dbReference type="Pfam" id="PF25545">
    <property type="entry name" value="DUF7924"/>
    <property type="match status" value="1"/>
</dbReference>
<evidence type="ECO:0000313" key="4">
    <source>
        <dbReference type="Proteomes" id="UP000799539"/>
    </source>
</evidence>
<dbReference type="OrthoDB" id="5132737at2759"/>
<evidence type="ECO:0000313" key="3">
    <source>
        <dbReference type="EMBL" id="KAF2207942.1"/>
    </source>
</evidence>
<feature type="compositionally biased region" description="Basic and acidic residues" evidence="1">
    <location>
        <begin position="158"/>
        <end position="169"/>
    </location>
</feature>
<dbReference type="Proteomes" id="UP000799539">
    <property type="component" value="Unassembled WGS sequence"/>
</dbReference>
<dbReference type="EMBL" id="ML992699">
    <property type="protein sequence ID" value="KAF2207942.1"/>
    <property type="molecule type" value="Genomic_DNA"/>
</dbReference>
<name>A0A6A6F2C2_9PEZI</name>
<sequence length="533" mass="60491">MASGQIDTRPTTFPPQRAGVKRTRAPTHQLPRKSARLEASQQDEPALRTQQQQKPVFRKRPRTQIDPAAAKEASDERRKRRRDSAEEESASVPASPGNLCEDTEHRIAYWAANKRWPRQYFEEGKVMENILARKRSSSARSRKNSDADSAAPSSTDQGEPKSREQKSAEYKQPQYETVLATKGFLMKPSPRGVTITSKDWCKVLVEQENNYPEDTLFRDDLFSSTCETIRNRNETRVIRDIALLIVPSAEVFAIRGATHLECLIESVNEGWNNSIPITKTRPQPDYAVGFRREAFKQEQLDRMHPIIGDFNDQSYFMATWYMYFPFLTCEVKCGAATLDVADRQNAHNAAIAVRAVVELFRAVKREKELHREILAFSISHDYRSVRIYGYYAEIADSGTKYYRHPIHTFDFTALDGREKWTAYNFTRNVYDNWMPTHFKRICSAIAQIPADISFSVSQSELHYPEQPSALSQDLSAQSIAHSSAGSVSAQGQDDSQSSIIQDTVATPGTLVAEHSKSQDERAFEEDVSSGRSQ</sequence>
<feature type="compositionally biased region" description="Polar residues" evidence="1">
    <location>
        <begin position="39"/>
        <end position="54"/>
    </location>
</feature>
<feature type="region of interest" description="Disordered" evidence="1">
    <location>
        <begin position="134"/>
        <end position="171"/>
    </location>
</feature>
<dbReference type="InterPro" id="IPR057684">
    <property type="entry name" value="DUF7924"/>
</dbReference>
<gene>
    <name evidence="3" type="ORF">CERZMDRAFT_118922</name>
</gene>